<keyword evidence="2" id="KW-1185">Reference proteome</keyword>
<dbReference type="SUPFAM" id="SSF52540">
    <property type="entry name" value="P-loop containing nucleoside triphosphate hydrolases"/>
    <property type="match status" value="1"/>
</dbReference>
<comment type="caution">
    <text evidence="1">The sequence shown here is derived from an EMBL/GenBank/DDBJ whole genome shotgun (WGS) entry which is preliminary data.</text>
</comment>
<dbReference type="Proteomes" id="UP000440498">
    <property type="component" value="Unassembled WGS sequence"/>
</dbReference>
<gene>
    <name evidence="1" type="ORF">GEV02_17525</name>
</gene>
<evidence type="ECO:0000313" key="2">
    <source>
        <dbReference type="Proteomes" id="UP000440498"/>
    </source>
</evidence>
<dbReference type="Pfam" id="PF12532">
    <property type="entry name" value="DUF3732"/>
    <property type="match status" value="1"/>
</dbReference>
<dbReference type="RefSeq" id="WP_152839188.1">
    <property type="nucleotide sequence ID" value="NZ_WHUG01000006.1"/>
</dbReference>
<dbReference type="InterPro" id="IPR027417">
    <property type="entry name" value="P-loop_NTPase"/>
</dbReference>
<dbReference type="EMBL" id="WHUG01000006">
    <property type="protein sequence ID" value="MQA39953.1"/>
    <property type="molecule type" value="Genomic_DNA"/>
</dbReference>
<sequence>MYFQIKKVILWPRNGQSPRVVPFAPGKVNVISGRSKTGKSAVIPIIDYCLGAEKCAIPVGVIRETCAWFGILIDTVEGEKLLARREPGRQQSTSDMYFLEDANAVIPNEITGKNSNVENVKLVLNRLAGLSNLEFEPGTNDSFKTRPSFRDLMAFTFQPQNIVANPDVMFFKADTTEHREKLKTIFPYVLGAITPELLQARHELEHLQRSLKRKDGELLTRKASGARWQKEGDGWIRQAIEFGLLAPNTALPKEWPPTIELLKKVVLGDPSAGEETMGSMDAALTRLAELRKIETDTTAKYNTSRQRLKELQRLEESTDAYSRSLLVQRDRLSLSKWIRGLAEDGGNVVFEPSEEGRSRLNKLCIALDAVEMRLRSHPRAVEDLGREMLRQREGTQTILNDLQATRKEISAIEGRSQIAKQVSLRRERNARFLGRLEESIRLYEVVEPSSDLNEEIASLKNRIKELTPIVAEQEIRRKLELALTEVEDYAAKLIPQLDGEWPDAPIKLIVKDLTVKVRRDSRDDYLWEIGSGANWLAYHVAMTLALQGFFVNRPKHPVPGILIFDQPSQVYFPTRRAKGKNDADEDDPKFKDEDLDAVRKVFSLFDKVIGKKGDALQIIVLDHADEEVWGELPNVELVEEWRGKALVPSAWLNG</sequence>
<dbReference type="Gene3D" id="3.40.50.300">
    <property type="entry name" value="P-loop containing nucleotide triphosphate hydrolases"/>
    <property type="match status" value="1"/>
</dbReference>
<dbReference type="AlphaFoldDB" id="A0A6A7N4G5"/>
<name>A0A6A7N4G5_9BURK</name>
<reference evidence="1 2" key="1">
    <citation type="submission" date="2019-10" db="EMBL/GenBank/DDBJ databases">
        <title>Two novel species isolated from a subtropical stream in China.</title>
        <authorList>
            <person name="Lu H."/>
        </authorList>
    </citation>
    <scope>NUCLEOTIDE SEQUENCE [LARGE SCALE GENOMIC DNA]</scope>
    <source>
        <strain evidence="1 2">FT29W</strain>
    </source>
</reference>
<protein>
    <submittedName>
        <fullName evidence="1">DUF3732 domain-containing protein</fullName>
    </submittedName>
</protein>
<proteinExistence type="predicted"/>
<dbReference type="InterPro" id="IPR022205">
    <property type="entry name" value="DUF3732"/>
</dbReference>
<organism evidence="1 2">
    <name type="scientific">Rugamonas aquatica</name>
    <dbReference type="NCBI Taxonomy" id="2743357"/>
    <lineage>
        <taxon>Bacteria</taxon>
        <taxon>Pseudomonadati</taxon>
        <taxon>Pseudomonadota</taxon>
        <taxon>Betaproteobacteria</taxon>
        <taxon>Burkholderiales</taxon>
        <taxon>Oxalobacteraceae</taxon>
        <taxon>Telluria group</taxon>
        <taxon>Rugamonas</taxon>
    </lineage>
</organism>
<evidence type="ECO:0000313" key="1">
    <source>
        <dbReference type="EMBL" id="MQA39953.1"/>
    </source>
</evidence>
<accession>A0A6A7N4G5</accession>